<dbReference type="EMBL" id="FNDT01000002">
    <property type="protein sequence ID" value="SDH70854.1"/>
    <property type="molecule type" value="Genomic_DNA"/>
</dbReference>
<keyword evidence="7" id="KW-0645">Protease</keyword>
<accession>A0A1G8ELR8</accession>
<dbReference type="InterPro" id="IPR012778">
    <property type="entry name" value="Pept_M1_aminopeptidase"/>
</dbReference>
<evidence type="ECO:0000256" key="6">
    <source>
        <dbReference type="ARBA" id="ARBA00022438"/>
    </source>
</evidence>
<dbReference type="GO" id="GO:0006508">
    <property type="term" value="P:proteolysis"/>
    <property type="evidence" value="ECO:0007669"/>
    <property type="project" value="UniProtKB-KW"/>
</dbReference>
<dbReference type="Pfam" id="PF17900">
    <property type="entry name" value="Peptidase_M1_N"/>
    <property type="match status" value="1"/>
</dbReference>
<dbReference type="SUPFAM" id="SSF63737">
    <property type="entry name" value="Leukotriene A4 hydrolase N-terminal domain"/>
    <property type="match status" value="1"/>
</dbReference>
<dbReference type="InterPro" id="IPR050344">
    <property type="entry name" value="Peptidase_M1_aminopeptidases"/>
</dbReference>
<dbReference type="FunFam" id="1.10.390.10:FF:000004">
    <property type="entry name" value="Aminopeptidase N"/>
    <property type="match status" value="1"/>
</dbReference>
<keyword evidence="9" id="KW-0378">Hydrolase</keyword>
<dbReference type="InterPro" id="IPR027268">
    <property type="entry name" value="Peptidase_M4/M1_CTD_sf"/>
</dbReference>
<dbReference type="Gene3D" id="1.10.390.10">
    <property type="entry name" value="Neutral Protease Domain 2"/>
    <property type="match status" value="1"/>
</dbReference>
<feature type="domain" description="Peptidase M1 membrane alanine aminopeptidase" evidence="14">
    <location>
        <begin position="241"/>
        <end position="454"/>
    </location>
</feature>
<dbReference type="PANTHER" id="PTHR11533">
    <property type="entry name" value="PROTEASE M1 ZINC METALLOPROTEASE"/>
    <property type="match status" value="1"/>
</dbReference>
<dbReference type="InterPro" id="IPR042097">
    <property type="entry name" value="Aminopeptidase_N-like_N_sf"/>
</dbReference>
<evidence type="ECO:0000256" key="8">
    <source>
        <dbReference type="ARBA" id="ARBA00022723"/>
    </source>
</evidence>
<dbReference type="GO" id="GO:0070006">
    <property type="term" value="F:metalloaminopeptidase activity"/>
    <property type="evidence" value="ECO:0007669"/>
    <property type="project" value="TreeGrafter"/>
</dbReference>
<comment type="catalytic activity">
    <reaction evidence="1">
        <text>Release of an N-terminal amino acid, Xaa-|-Yaa- from a peptide, amide or arylamide. Xaa is preferably Ala, but may be most amino acids including Pro (slow action). When a terminal hydrophobic residue is followed by a prolyl residue, the two may be released as an intact Xaa-Pro dipeptide.</text>
        <dbReference type="EC" id="3.4.11.2"/>
    </reaction>
</comment>
<evidence type="ECO:0000313" key="18">
    <source>
        <dbReference type="Proteomes" id="UP000199258"/>
    </source>
</evidence>
<comment type="cofactor">
    <cofactor evidence="2">
        <name>Zn(2+)</name>
        <dbReference type="ChEBI" id="CHEBI:29105"/>
    </cofactor>
</comment>
<dbReference type="OrthoDB" id="100605at2"/>
<comment type="similarity">
    <text evidence="3">Belongs to the peptidase M1 family.</text>
</comment>
<dbReference type="GO" id="GO:0016020">
    <property type="term" value="C:membrane"/>
    <property type="evidence" value="ECO:0007669"/>
    <property type="project" value="TreeGrafter"/>
</dbReference>
<evidence type="ECO:0000256" key="2">
    <source>
        <dbReference type="ARBA" id="ARBA00001947"/>
    </source>
</evidence>
<reference evidence="17 18" key="1">
    <citation type="submission" date="2016-10" db="EMBL/GenBank/DDBJ databases">
        <authorList>
            <person name="de Groot N.N."/>
        </authorList>
    </citation>
    <scope>NUCLEOTIDE SEQUENCE [LARGE SCALE GENOMIC DNA]</scope>
    <source>
        <strain evidence="17 18">NP_1H</strain>
    </source>
</reference>
<dbReference type="GO" id="GO:0005737">
    <property type="term" value="C:cytoplasm"/>
    <property type="evidence" value="ECO:0007669"/>
    <property type="project" value="TreeGrafter"/>
</dbReference>
<evidence type="ECO:0000256" key="7">
    <source>
        <dbReference type="ARBA" id="ARBA00022670"/>
    </source>
</evidence>
<evidence type="ECO:0000256" key="12">
    <source>
        <dbReference type="ARBA" id="ARBA00029811"/>
    </source>
</evidence>
<protein>
    <recommendedName>
        <fullName evidence="5">Aminopeptidase N</fullName>
        <ecNumber evidence="4">3.4.11.2</ecNumber>
    </recommendedName>
    <alternativeName>
        <fullName evidence="12">Alanine aminopeptidase</fullName>
    </alternativeName>
    <alternativeName>
        <fullName evidence="13">Lysyl aminopeptidase</fullName>
    </alternativeName>
</protein>
<proteinExistence type="inferred from homology"/>
<feature type="domain" description="ERAP1-like C-terminal" evidence="15">
    <location>
        <begin position="541"/>
        <end position="856"/>
    </location>
</feature>
<keyword evidence="11" id="KW-0482">Metalloprotease</keyword>
<dbReference type="InterPro" id="IPR024571">
    <property type="entry name" value="ERAP1-like_C_dom"/>
</dbReference>
<dbReference type="AlphaFoldDB" id="A0A1G8ELR8"/>
<dbReference type="RefSeq" id="WP_090584626.1">
    <property type="nucleotide sequence ID" value="NZ_FNDT01000002.1"/>
</dbReference>
<sequence>MHNENLRRDEAAARSAAISVASYDVTLDLRTAEDSASIGFPSRTVITFTSPAPGTDTFLDFISPEVGTVNLNGTALEPAVVVDGARIRLPGLAEHNSVTVDGTALFSRSGEGLHRFEDPADGATYLYTQYEPADARRVFACFEQPDLKATFTFHVRAPESWTVASNGAESSRDRHDDGSVTWHFEPTRRISTYITTVLAGPYATVADEWTGIVGDGEVLTVPLSLYCRRSLAKHLDAERIFDSTRRGLTYFHDLFRYPYPFGKYDQAFVPEYNLGAMENPGLVTFTESYVFQSRATQAQYEARDNTIMHEMAHMWFGDLVTMTWWDDLWLKESFADFMGALAVAEALDSPSSWVTFATRRKAWAYLQDQLPSTHPIVADIVDLEAAKLNFDGITYAKGASVLKQLVAYAGFDAFAAAAQAYFRDHAYSNTTLEDFLGALSTASGRDMSDWARRWLQTSGVPQLAAEVETDDDGAYTSVTITQRAVDPGTQESAPRPHSVRLGLYSLDANGRLLRTSSHSALVDGEHTAIRALAGVPQPDLLLINDDDLTYARLVFDERSVATLLASVDRIEEPLARAVCLAALWSSTRDALLSAEDYVAAAERAAQAETVVGILQQLLQNAGHAIERYAPRVTRPALRERFAAFLERGLKSAQPGSDHQLLWARATAAVARKTPTPAPLLRGLLDGSRSLEGLAVDDELAWQLWQGLAAQNLATADELEAALQRDRTAAGRVGFTTACTAVPDAAVKARAWKEIVFGDRLSNELLSATIAGFREGPVELREPYVRPYFEEIDRVWRELPIEMSARIVRGLYPGDHDLGADEAPRDHPVVVLTDSWLAGHADAPQSLRRIVLEERDHLVRALRAQAAALQDQGTR</sequence>
<dbReference type="InterPro" id="IPR001930">
    <property type="entry name" value="Peptidase_M1"/>
</dbReference>
<dbReference type="GO" id="GO:0043171">
    <property type="term" value="P:peptide catabolic process"/>
    <property type="evidence" value="ECO:0007669"/>
    <property type="project" value="TreeGrafter"/>
</dbReference>
<evidence type="ECO:0000256" key="1">
    <source>
        <dbReference type="ARBA" id="ARBA00000098"/>
    </source>
</evidence>
<name>A0A1G8ELR8_9MICC</name>
<evidence type="ECO:0000259" key="15">
    <source>
        <dbReference type="Pfam" id="PF11838"/>
    </source>
</evidence>
<evidence type="ECO:0000256" key="13">
    <source>
        <dbReference type="ARBA" id="ARBA00031533"/>
    </source>
</evidence>
<feature type="domain" description="Aminopeptidase N-like N-terminal" evidence="16">
    <location>
        <begin position="111"/>
        <end position="194"/>
    </location>
</feature>
<dbReference type="EC" id="3.4.11.2" evidence="4"/>
<evidence type="ECO:0000313" key="17">
    <source>
        <dbReference type="EMBL" id="SDH70854.1"/>
    </source>
</evidence>
<keyword evidence="10" id="KW-0862">Zinc</keyword>
<evidence type="ECO:0000259" key="16">
    <source>
        <dbReference type="Pfam" id="PF17900"/>
    </source>
</evidence>
<dbReference type="PRINTS" id="PR00756">
    <property type="entry name" value="ALADIPTASE"/>
</dbReference>
<dbReference type="Proteomes" id="UP000199258">
    <property type="component" value="Unassembled WGS sequence"/>
</dbReference>
<evidence type="ECO:0000256" key="9">
    <source>
        <dbReference type="ARBA" id="ARBA00022801"/>
    </source>
</evidence>
<dbReference type="SUPFAM" id="SSF55486">
    <property type="entry name" value="Metalloproteases ('zincins'), catalytic domain"/>
    <property type="match status" value="1"/>
</dbReference>
<keyword evidence="8" id="KW-0479">Metal-binding</keyword>
<dbReference type="GO" id="GO:0042277">
    <property type="term" value="F:peptide binding"/>
    <property type="evidence" value="ECO:0007669"/>
    <property type="project" value="TreeGrafter"/>
</dbReference>
<dbReference type="FunFam" id="2.60.40.1730:FF:000010">
    <property type="entry name" value="Putative aminopeptidase N"/>
    <property type="match status" value="1"/>
</dbReference>
<dbReference type="Pfam" id="PF01433">
    <property type="entry name" value="Peptidase_M1"/>
    <property type="match status" value="1"/>
</dbReference>
<dbReference type="Pfam" id="PF11838">
    <property type="entry name" value="ERAP1_C"/>
    <property type="match status" value="1"/>
</dbReference>
<dbReference type="InterPro" id="IPR014782">
    <property type="entry name" value="Peptidase_M1_dom"/>
</dbReference>
<dbReference type="InterPro" id="IPR045357">
    <property type="entry name" value="Aminopeptidase_N-like_N"/>
</dbReference>
<keyword evidence="6 17" id="KW-0031">Aminopeptidase</keyword>
<evidence type="ECO:0000256" key="5">
    <source>
        <dbReference type="ARBA" id="ARBA00015611"/>
    </source>
</evidence>
<organism evidence="17 18">
    <name type="scientific">Arthrobacter subterraneus</name>
    <dbReference type="NCBI Taxonomy" id="335973"/>
    <lineage>
        <taxon>Bacteria</taxon>
        <taxon>Bacillati</taxon>
        <taxon>Actinomycetota</taxon>
        <taxon>Actinomycetes</taxon>
        <taxon>Micrococcales</taxon>
        <taxon>Micrococcaceae</taxon>
        <taxon>Arthrobacter</taxon>
    </lineage>
</organism>
<evidence type="ECO:0000259" key="14">
    <source>
        <dbReference type="Pfam" id="PF01433"/>
    </source>
</evidence>
<dbReference type="NCBIfam" id="TIGR02412">
    <property type="entry name" value="pepN_strep_liv"/>
    <property type="match status" value="1"/>
</dbReference>
<keyword evidence="18" id="KW-1185">Reference proteome</keyword>
<dbReference type="Gene3D" id="2.60.40.1730">
    <property type="entry name" value="tricorn interacting facor f3 domain"/>
    <property type="match status" value="1"/>
</dbReference>
<evidence type="ECO:0000256" key="4">
    <source>
        <dbReference type="ARBA" id="ARBA00012564"/>
    </source>
</evidence>
<evidence type="ECO:0000256" key="3">
    <source>
        <dbReference type="ARBA" id="ARBA00010136"/>
    </source>
</evidence>
<evidence type="ECO:0000256" key="10">
    <source>
        <dbReference type="ARBA" id="ARBA00022833"/>
    </source>
</evidence>
<dbReference type="STRING" id="335973.SAMN04488693_102163"/>
<dbReference type="GO" id="GO:0016285">
    <property type="term" value="F:alanyl aminopeptidase activity"/>
    <property type="evidence" value="ECO:0007669"/>
    <property type="project" value="UniProtKB-EC"/>
</dbReference>
<dbReference type="GO" id="GO:0008270">
    <property type="term" value="F:zinc ion binding"/>
    <property type="evidence" value="ECO:0007669"/>
    <property type="project" value="InterPro"/>
</dbReference>
<gene>
    <name evidence="17" type="ORF">SAMN04488693_102163</name>
</gene>
<evidence type="ECO:0000256" key="11">
    <source>
        <dbReference type="ARBA" id="ARBA00023049"/>
    </source>
</evidence>
<dbReference type="CDD" id="cd09602">
    <property type="entry name" value="M1_APN"/>
    <property type="match status" value="1"/>
</dbReference>
<dbReference type="PANTHER" id="PTHR11533:SF174">
    <property type="entry name" value="PUROMYCIN-SENSITIVE AMINOPEPTIDASE-RELATED"/>
    <property type="match status" value="1"/>
</dbReference>
<dbReference type="GO" id="GO:0005615">
    <property type="term" value="C:extracellular space"/>
    <property type="evidence" value="ECO:0007669"/>
    <property type="project" value="TreeGrafter"/>
</dbReference>